<accession>A0A382BF08</accession>
<gene>
    <name evidence="1" type="ORF">METZ01_LOCUS165294</name>
</gene>
<protein>
    <recommendedName>
        <fullName evidence="2">Dimethylmenaquinone methyltransferase</fullName>
    </recommendedName>
</protein>
<dbReference type="InterPro" id="IPR036704">
    <property type="entry name" value="RraA/RraA-like_sf"/>
</dbReference>
<sequence>MRFDNPEDILQLTPMWEGERFDNGRPRVPDSILTRISKIAIEEAWGVCWGQGYKHQFQGEWQMINPKGKTLAGRAVTGVMVPQRPDLHDTLLELGQKEEGRVGFFNSWVIEVLEKDDIIVIDMFDKVFQGTYSGGNLTNAIAARGANGQVLWCGVRDLEQIMEMEELVTYHRGNDPTAIGDVTLTGINVPCRIGNAICMPGDVV</sequence>
<organism evidence="1">
    <name type="scientific">marine metagenome</name>
    <dbReference type="NCBI Taxonomy" id="408172"/>
    <lineage>
        <taxon>unclassified sequences</taxon>
        <taxon>metagenomes</taxon>
        <taxon>ecological metagenomes</taxon>
    </lineage>
</organism>
<evidence type="ECO:0008006" key="2">
    <source>
        <dbReference type="Google" id="ProtNLM"/>
    </source>
</evidence>
<reference evidence="1" key="1">
    <citation type="submission" date="2018-05" db="EMBL/GenBank/DDBJ databases">
        <authorList>
            <person name="Lanie J.A."/>
            <person name="Ng W.-L."/>
            <person name="Kazmierczak K.M."/>
            <person name="Andrzejewski T.M."/>
            <person name="Davidsen T.M."/>
            <person name="Wayne K.J."/>
            <person name="Tettelin H."/>
            <person name="Glass J.I."/>
            <person name="Rusch D."/>
            <person name="Podicherti R."/>
            <person name="Tsui H.-C.T."/>
            <person name="Winkler M.E."/>
        </authorList>
    </citation>
    <scope>NUCLEOTIDE SEQUENCE</scope>
</reference>
<dbReference type="Gene3D" id="3.50.30.40">
    <property type="entry name" value="Ribonuclease E inhibitor RraA/RraA-like"/>
    <property type="match status" value="1"/>
</dbReference>
<name>A0A382BF08_9ZZZZ</name>
<dbReference type="Pfam" id="PF03737">
    <property type="entry name" value="RraA-like"/>
    <property type="match status" value="1"/>
</dbReference>
<feature type="non-terminal residue" evidence="1">
    <location>
        <position position="204"/>
    </location>
</feature>
<dbReference type="SUPFAM" id="SSF89562">
    <property type="entry name" value="RraA-like"/>
    <property type="match status" value="1"/>
</dbReference>
<dbReference type="EMBL" id="UINC01029544">
    <property type="protein sequence ID" value="SVB12440.1"/>
    <property type="molecule type" value="Genomic_DNA"/>
</dbReference>
<evidence type="ECO:0000313" key="1">
    <source>
        <dbReference type="EMBL" id="SVB12440.1"/>
    </source>
</evidence>
<proteinExistence type="predicted"/>
<dbReference type="AlphaFoldDB" id="A0A382BF08"/>
<dbReference type="InterPro" id="IPR005493">
    <property type="entry name" value="RraA/RraA-like"/>
</dbReference>